<dbReference type="Proteomes" id="UP000054248">
    <property type="component" value="Unassembled WGS sequence"/>
</dbReference>
<dbReference type="SMART" id="SM01086">
    <property type="entry name" value="ClpB_D2-small"/>
    <property type="match status" value="1"/>
</dbReference>
<feature type="domain" description="Clp ATPase C-terminal" evidence="5">
    <location>
        <begin position="394"/>
        <end position="486"/>
    </location>
</feature>
<evidence type="ECO:0000256" key="2">
    <source>
        <dbReference type="ARBA" id="ARBA00022840"/>
    </source>
</evidence>
<proteinExistence type="predicted"/>
<feature type="domain" description="AAA+ ATPase" evidence="4">
    <location>
        <begin position="118"/>
        <end position="322"/>
    </location>
</feature>
<evidence type="ECO:0000313" key="6">
    <source>
        <dbReference type="EMBL" id="KIO25082.1"/>
    </source>
</evidence>
<gene>
    <name evidence="6" type="ORF">M407DRAFT_94833</name>
</gene>
<evidence type="ECO:0000313" key="7">
    <source>
        <dbReference type="Proteomes" id="UP000054248"/>
    </source>
</evidence>
<feature type="region of interest" description="Disordered" evidence="3">
    <location>
        <begin position="506"/>
        <end position="549"/>
    </location>
</feature>
<keyword evidence="1" id="KW-0547">Nucleotide-binding</keyword>
<dbReference type="GO" id="GO:0005759">
    <property type="term" value="C:mitochondrial matrix"/>
    <property type="evidence" value="ECO:0007669"/>
    <property type="project" value="TreeGrafter"/>
</dbReference>
<evidence type="ECO:0000259" key="4">
    <source>
        <dbReference type="SMART" id="SM00382"/>
    </source>
</evidence>
<dbReference type="GO" id="GO:0016887">
    <property type="term" value="F:ATP hydrolysis activity"/>
    <property type="evidence" value="ECO:0007669"/>
    <property type="project" value="InterPro"/>
</dbReference>
<protein>
    <recommendedName>
        <fullName evidence="8">Clp ATPase C-terminal domain-containing protein</fullName>
    </recommendedName>
</protein>
<dbReference type="PANTHER" id="PTHR48102:SF7">
    <property type="entry name" value="ATP-DEPENDENT CLP PROTEASE ATP-BINDING SUBUNIT CLPX-LIKE, MITOCHONDRIAL"/>
    <property type="match status" value="1"/>
</dbReference>
<feature type="region of interest" description="Disordered" evidence="3">
    <location>
        <begin position="233"/>
        <end position="283"/>
    </location>
</feature>
<dbReference type="Gene3D" id="1.10.8.60">
    <property type="match status" value="1"/>
</dbReference>
<dbReference type="PANTHER" id="PTHR48102">
    <property type="entry name" value="ATP-DEPENDENT CLP PROTEASE ATP-BINDING SUBUNIT CLPX-LIKE, MITOCHONDRIAL-RELATED"/>
    <property type="match status" value="1"/>
</dbReference>
<dbReference type="AlphaFoldDB" id="A0A0C3LUJ6"/>
<dbReference type="STRING" id="1051891.A0A0C3LUJ6"/>
<keyword evidence="2" id="KW-0067">ATP-binding</keyword>
<dbReference type="GO" id="GO:0005524">
    <property type="term" value="F:ATP binding"/>
    <property type="evidence" value="ECO:0007669"/>
    <property type="project" value="UniProtKB-KW"/>
</dbReference>
<evidence type="ECO:0008006" key="8">
    <source>
        <dbReference type="Google" id="ProtNLM"/>
    </source>
</evidence>
<reference evidence="7" key="2">
    <citation type="submission" date="2015-01" db="EMBL/GenBank/DDBJ databases">
        <title>Evolutionary Origins and Diversification of the Mycorrhizal Mutualists.</title>
        <authorList>
            <consortium name="DOE Joint Genome Institute"/>
            <consortium name="Mycorrhizal Genomics Consortium"/>
            <person name="Kohler A."/>
            <person name="Kuo A."/>
            <person name="Nagy L.G."/>
            <person name="Floudas D."/>
            <person name="Copeland A."/>
            <person name="Barry K.W."/>
            <person name="Cichocki N."/>
            <person name="Veneault-Fourrey C."/>
            <person name="LaButti K."/>
            <person name="Lindquist E.A."/>
            <person name="Lipzen A."/>
            <person name="Lundell T."/>
            <person name="Morin E."/>
            <person name="Murat C."/>
            <person name="Riley R."/>
            <person name="Ohm R."/>
            <person name="Sun H."/>
            <person name="Tunlid A."/>
            <person name="Henrissat B."/>
            <person name="Grigoriev I.V."/>
            <person name="Hibbett D.S."/>
            <person name="Martin F."/>
        </authorList>
    </citation>
    <scope>NUCLEOTIDE SEQUENCE [LARGE SCALE GENOMIC DNA]</scope>
    <source>
        <strain evidence="7">MUT 4182</strain>
    </source>
</reference>
<dbReference type="SUPFAM" id="SSF52540">
    <property type="entry name" value="P-loop containing nucleoside triphosphate hydrolases"/>
    <property type="match status" value="1"/>
</dbReference>
<dbReference type="Gene3D" id="3.40.50.300">
    <property type="entry name" value="P-loop containing nucleotide triphosphate hydrolases"/>
    <property type="match status" value="1"/>
</dbReference>
<dbReference type="FunFam" id="1.10.8.60:FF:000138">
    <property type="entry name" value="ATP-dependent Clp protease ATP-binding subunit ClpX"/>
    <property type="match status" value="1"/>
</dbReference>
<name>A0A0C3LUJ6_9AGAM</name>
<evidence type="ECO:0000256" key="1">
    <source>
        <dbReference type="ARBA" id="ARBA00022741"/>
    </source>
</evidence>
<dbReference type="InterPro" id="IPR003593">
    <property type="entry name" value="AAA+_ATPase"/>
</dbReference>
<reference evidence="6 7" key="1">
    <citation type="submission" date="2014-04" db="EMBL/GenBank/DDBJ databases">
        <authorList>
            <consortium name="DOE Joint Genome Institute"/>
            <person name="Kuo A."/>
            <person name="Girlanda M."/>
            <person name="Perotto S."/>
            <person name="Kohler A."/>
            <person name="Nagy L.G."/>
            <person name="Floudas D."/>
            <person name="Copeland A."/>
            <person name="Barry K.W."/>
            <person name="Cichocki N."/>
            <person name="Veneault-Fourrey C."/>
            <person name="LaButti K."/>
            <person name="Lindquist E.A."/>
            <person name="Lipzen A."/>
            <person name="Lundell T."/>
            <person name="Morin E."/>
            <person name="Murat C."/>
            <person name="Sun H."/>
            <person name="Tunlid A."/>
            <person name="Henrissat B."/>
            <person name="Grigoriev I.V."/>
            <person name="Hibbett D.S."/>
            <person name="Martin F."/>
            <person name="Nordberg H.P."/>
            <person name="Cantor M.N."/>
            <person name="Hua S.X."/>
        </authorList>
    </citation>
    <scope>NUCLEOTIDE SEQUENCE [LARGE SCALE GENOMIC DNA]</scope>
    <source>
        <strain evidence="6 7">MUT 4182</strain>
    </source>
</reference>
<dbReference type="OrthoDB" id="1721884at2759"/>
<dbReference type="Pfam" id="PF07724">
    <property type="entry name" value="AAA_2"/>
    <property type="match status" value="1"/>
</dbReference>
<organism evidence="6 7">
    <name type="scientific">Tulasnella calospora MUT 4182</name>
    <dbReference type="NCBI Taxonomy" id="1051891"/>
    <lineage>
        <taxon>Eukaryota</taxon>
        <taxon>Fungi</taxon>
        <taxon>Dikarya</taxon>
        <taxon>Basidiomycota</taxon>
        <taxon>Agaricomycotina</taxon>
        <taxon>Agaricomycetes</taxon>
        <taxon>Cantharellales</taxon>
        <taxon>Tulasnellaceae</taxon>
        <taxon>Tulasnella</taxon>
    </lineage>
</organism>
<sequence length="549" mass="59084">MHVGGMPPWGLGLASPRQLVQYLDSFVVGQERAKKILSVAVFNHYNRVRANLNAFEDGASAGAASPEWREGSPIVEVPPLGFSDDPIAGPSRATLHPHPQRRFTPPHLQSRLMAPILEKSNVLMLGPTGSGKTLLSKTLAKILDVPWATSDATTLTQAGYVGEDVESIVQRLLQAANWDVRRAGMGIIHIDEADKLARRSGPASSGDGGRDVSGEGVQQALLRMLEGTVVNVKSGGLDSMVPPSPPPPSSKSSLDPNAEGPTPPPSTSSRRRSSIPTPPKTETYQVDTTDILFIVSGAFVGLDKIVKSRVAKGSIGFGAPIVSKEDDSFLKQLKQAPSSEGSTTGNGFMPFFTPNEKGKGVDLFDMVEPKDLHQYGFIPEFTARLPTIAILHELSVDDLLRVLTEVRGALAKQYETLFSYSGVEIRFSTLALREICRIAQQRGGGARGLRSVMEALLLDPMYECPGSSVRYVLIDEAVVKGERPAHYWSRSEGSAFYSMLAAEEARDAAEHGEAELSVDPETEPPQGDVETPARSEPIKRRASGGSNFP</sequence>
<dbReference type="InterPro" id="IPR027417">
    <property type="entry name" value="P-loop_NTPase"/>
</dbReference>
<dbReference type="EMBL" id="KN823049">
    <property type="protein sequence ID" value="KIO25082.1"/>
    <property type="molecule type" value="Genomic_DNA"/>
</dbReference>
<evidence type="ECO:0000259" key="5">
    <source>
        <dbReference type="SMART" id="SM01086"/>
    </source>
</evidence>
<dbReference type="SMART" id="SM00382">
    <property type="entry name" value="AAA"/>
    <property type="match status" value="1"/>
</dbReference>
<dbReference type="InterPro" id="IPR019489">
    <property type="entry name" value="Clp_ATPase_C"/>
</dbReference>
<dbReference type="GO" id="GO:0051603">
    <property type="term" value="P:proteolysis involved in protein catabolic process"/>
    <property type="evidence" value="ECO:0007669"/>
    <property type="project" value="TreeGrafter"/>
</dbReference>
<dbReference type="InterPro" id="IPR050052">
    <property type="entry name" value="ATP-dep_Clp_protease_ClpX"/>
</dbReference>
<dbReference type="InterPro" id="IPR003959">
    <property type="entry name" value="ATPase_AAA_core"/>
</dbReference>
<dbReference type="Pfam" id="PF10431">
    <property type="entry name" value="ClpB_D2-small"/>
    <property type="match status" value="1"/>
</dbReference>
<dbReference type="HOGENOM" id="CLU_014218_1_2_1"/>
<keyword evidence="7" id="KW-1185">Reference proteome</keyword>
<accession>A0A0C3LUJ6</accession>
<evidence type="ECO:0000256" key="3">
    <source>
        <dbReference type="SAM" id="MobiDB-lite"/>
    </source>
</evidence>